<keyword evidence="12" id="KW-1185">Reference proteome</keyword>
<comment type="subcellular location">
    <subcellularLocation>
        <location evidence="1">Membrane</location>
        <topology evidence="1">Multi-pass membrane protein</topology>
    </subcellularLocation>
</comment>
<accession>A0AAD9NA16</accession>
<evidence type="ECO:0000313" key="12">
    <source>
        <dbReference type="Proteomes" id="UP001208570"/>
    </source>
</evidence>
<evidence type="ECO:0000256" key="4">
    <source>
        <dbReference type="ARBA" id="ARBA00023040"/>
    </source>
</evidence>
<keyword evidence="4 8" id="KW-0297">G-protein coupled receptor</keyword>
<dbReference type="PANTHER" id="PTHR24243">
    <property type="entry name" value="G-PROTEIN COUPLED RECEPTOR"/>
    <property type="match status" value="1"/>
</dbReference>
<comment type="caution">
    <text evidence="11">The sequence shown here is derived from an EMBL/GenBank/DDBJ whole genome shotgun (WGS) entry which is preliminary data.</text>
</comment>
<dbReference type="SUPFAM" id="SSF81321">
    <property type="entry name" value="Family A G protein-coupled receptor-like"/>
    <property type="match status" value="1"/>
</dbReference>
<evidence type="ECO:0000313" key="11">
    <source>
        <dbReference type="EMBL" id="KAK2160973.1"/>
    </source>
</evidence>
<dbReference type="PROSITE" id="PS00237">
    <property type="entry name" value="G_PROTEIN_RECEP_F1_1"/>
    <property type="match status" value="1"/>
</dbReference>
<organism evidence="11 12">
    <name type="scientific">Paralvinella palmiformis</name>
    <dbReference type="NCBI Taxonomy" id="53620"/>
    <lineage>
        <taxon>Eukaryota</taxon>
        <taxon>Metazoa</taxon>
        <taxon>Spiralia</taxon>
        <taxon>Lophotrochozoa</taxon>
        <taxon>Annelida</taxon>
        <taxon>Polychaeta</taxon>
        <taxon>Sedentaria</taxon>
        <taxon>Canalipalpata</taxon>
        <taxon>Terebellida</taxon>
        <taxon>Terebelliformia</taxon>
        <taxon>Alvinellidae</taxon>
        <taxon>Paralvinella</taxon>
    </lineage>
</organism>
<dbReference type="Pfam" id="PF00001">
    <property type="entry name" value="7tm_1"/>
    <property type="match status" value="1"/>
</dbReference>
<evidence type="ECO:0000256" key="1">
    <source>
        <dbReference type="ARBA" id="ARBA00004141"/>
    </source>
</evidence>
<keyword evidence="3 9" id="KW-1133">Transmembrane helix</keyword>
<dbReference type="PRINTS" id="PR00237">
    <property type="entry name" value="GPCRRHODOPSN"/>
</dbReference>
<name>A0AAD9NA16_9ANNE</name>
<dbReference type="InterPro" id="IPR017452">
    <property type="entry name" value="GPCR_Rhodpsn_7TM"/>
</dbReference>
<gene>
    <name evidence="11" type="ORF">LSH36_123g01005</name>
</gene>
<evidence type="ECO:0000256" key="5">
    <source>
        <dbReference type="ARBA" id="ARBA00023136"/>
    </source>
</evidence>
<dbReference type="InterPro" id="IPR000276">
    <property type="entry name" value="GPCR_Rhodpsn"/>
</dbReference>
<comment type="similarity">
    <text evidence="8">Belongs to the G-protein coupled receptor 1 family.</text>
</comment>
<dbReference type="Proteomes" id="UP001208570">
    <property type="component" value="Unassembled WGS sequence"/>
</dbReference>
<dbReference type="EMBL" id="JAODUP010000123">
    <property type="protein sequence ID" value="KAK2160973.1"/>
    <property type="molecule type" value="Genomic_DNA"/>
</dbReference>
<dbReference type="GO" id="GO:0005886">
    <property type="term" value="C:plasma membrane"/>
    <property type="evidence" value="ECO:0007669"/>
    <property type="project" value="TreeGrafter"/>
</dbReference>
<evidence type="ECO:0000259" key="10">
    <source>
        <dbReference type="PROSITE" id="PS50262"/>
    </source>
</evidence>
<feature type="domain" description="G-protein coupled receptors family 1 profile" evidence="10">
    <location>
        <begin position="1"/>
        <end position="269"/>
    </location>
</feature>
<proteinExistence type="inferred from homology"/>
<feature type="transmembrane region" description="Helical" evidence="9">
    <location>
        <begin position="208"/>
        <end position="233"/>
    </location>
</feature>
<evidence type="ECO:0000256" key="2">
    <source>
        <dbReference type="ARBA" id="ARBA00022692"/>
    </source>
</evidence>
<evidence type="ECO:0000256" key="3">
    <source>
        <dbReference type="ARBA" id="ARBA00022989"/>
    </source>
</evidence>
<keyword evidence="7 8" id="KW-0807">Transducer</keyword>
<dbReference type="PROSITE" id="PS50262">
    <property type="entry name" value="G_PROTEIN_RECEP_F1_2"/>
    <property type="match status" value="1"/>
</dbReference>
<dbReference type="AlphaFoldDB" id="A0AAD9NA16"/>
<protein>
    <recommendedName>
        <fullName evidence="10">G-protein coupled receptors family 1 profile domain-containing protein</fullName>
    </recommendedName>
</protein>
<sequence>MKSRRFRHKSYSRYLCTLAVFDSLVLVAKLLDRVDGFLRYTDRPSLYANYGDAGCKVYQFVEHVCYLMSSWLVLCMTLERFIAVTWPLRKDNLCKPRYAVSVTLVVFAVMSYSQTFRLIVLEQDENGDCVAPRRYQAVYVALHIYLYQLVLQFMLPALLILVCNLVILYKIRRLRFRFAERSLGRCYHAQQLPAGHTHARRNKTTCMLLIVSFSYVGALLPLVLLSLAIHVAMHVNTDLARQMFEKLNDVRQLLELVSELNYGINFYIYVLSGAQFRYELRHICTRAHPFTSSPAPTERVFHFNRKSRNTSNMYDGGRPVDVT</sequence>
<dbReference type="PANTHER" id="PTHR24243:SF230">
    <property type="entry name" value="G-PROTEIN COUPLED RECEPTORS FAMILY 1 PROFILE DOMAIN-CONTAINING PROTEIN"/>
    <property type="match status" value="1"/>
</dbReference>
<evidence type="ECO:0000256" key="8">
    <source>
        <dbReference type="RuleBase" id="RU000688"/>
    </source>
</evidence>
<evidence type="ECO:0000256" key="6">
    <source>
        <dbReference type="ARBA" id="ARBA00023170"/>
    </source>
</evidence>
<feature type="transmembrane region" description="Helical" evidence="9">
    <location>
        <begin position="140"/>
        <end position="169"/>
    </location>
</feature>
<keyword evidence="5 9" id="KW-0472">Membrane</keyword>
<evidence type="ECO:0000256" key="7">
    <source>
        <dbReference type="ARBA" id="ARBA00023224"/>
    </source>
</evidence>
<feature type="transmembrane region" description="Helical" evidence="9">
    <location>
        <begin position="98"/>
        <end position="120"/>
    </location>
</feature>
<dbReference type="Gene3D" id="1.20.1070.10">
    <property type="entry name" value="Rhodopsin 7-helix transmembrane proteins"/>
    <property type="match status" value="1"/>
</dbReference>
<keyword evidence="6 8" id="KW-0675">Receptor</keyword>
<reference evidence="11" key="1">
    <citation type="journal article" date="2023" name="Mol. Biol. Evol.">
        <title>Third-Generation Sequencing Reveals the Adaptive Role of the Epigenome in Three Deep-Sea Polychaetes.</title>
        <authorList>
            <person name="Perez M."/>
            <person name="Aroh O."/>
            <person name="Sun Y."/>
            <person name="Lan Y."/>
            <person name="Juniper S.K."/>
            <person name="Young C.R."/>
            <person name="Angers B."/>
            <person name="Qian P.Y."/>
        </authorList>
    </citation>
    <scope>NUCLEOTIDE SEQUENCE</scope>
    <source>
        <strain evidence="11">P08H-3</strain>
    </source>
</reference>
<dbReference type="GO" id="GO:0004930">
    <property type="term" value="F:G protein-coupled receptor activity"/>
    <property type="evidence" value="ECO:0007669"/>
    <property type="project" value="UniProtKB-KW"/>
</dbReference>
<keyword evidence="2 8" id="KW-0812">Transmembrane</keyword>
<evidence type="ECO:0000256" key="9">
    <source>
        <dbReference type="SAM" id="Phobius"/>
    </source>
</evidence>